<dbReference type="SUPFAM" id="SSF46785">
    <property type="entry name" value="Winged helix' DNA-binding domain"/>
    <property type="match status" value="1"/>
</dbReference>
<dbReference type="SMART" id="SM00418">
    <property type="entry name" value="HTH_ARSR"/>
    <property type="match status" value="1"/>
</dbReference>
<accession>A0A7X8MXH0</accession>
<evidence type="ECO:0000313" key="3">
    <source>
        <dbReference type="Proteomes" id="UP000568696"/>
    </source>
</evidence>
<dbReference type="AlphaFoldDB" id="A0A7X8MXH0"/>
<evidence type="ECO:0000313" key="2">
    <source>
        <dbReference type="EMBL" id="NLP40257.1"/>
    </source>
</evidence>
<evidence type="ECO:0000259" key="1">
    <source>
        <dbReference type="SMART" id="SM00418"/>
    </source>
</evidence>
<dbReference type="InterPro" id="IPR001845">
    <property type="entry name" value="HTH_ArsR_DNA-bd_dom"/>
</dbReference>
<sequence length="155" mass="16727">METEARLHAIEERLAALEGGASPRRETGGDLWALDNIADSVIFAGDVRTDAGHAQYQWQRPTTLLLDEDWSPHLDRLAALAHPVRGAILRRLLDAPATVGDLVDDKVATSTGTAYHHLGALQAGGWIAKEAGGRWSVRTARVVPLLTIIAATEDH</sequence>
<proteinExistence type="predicted"/>
<dbReference type="GO" id="GO:0003700">
    <property type="term" value="F:DNA-binding transcription factor activity"/>
    <property type="evidence" value="ECO:0007669"/>
    <property type="project" value="InterPro"/>
</dbReference>
<dbReference type="InterPro" id="IPR036390">
    <property type="entry name" value="WH_DNA-bd_sf"/>
</dbReference>
<protein>
    <submittedName>
        <fullName evidence="2">Winged helix-turn-helix transcriptional regulator</fullName>
    </submittedName>
</protein>
<reference evidence="2 3" key="1">
    <citation type="journal article" date="2020" name="Biotechnol. Biofuels">
        <title>New insights from the biogas microbiome by comprehensive genome-resolved metagenomics of nearly 1600 species originating from multiple anaerobic digesters.</title>
        <authorList>
            <person name="Campanaro S."/>
            <person name="Treu L."/>
            <person name="Rodriguez-R L.M."/>
            <person name="Kovalovszki A."/>
            <person name="Ziels R.M."/>
            <person name="Maus I."/>
            <person name="Zhu X."/>
            <person name="Kougias P.G."/>
            <person name="Basile A."/>
            <person name="Luo G."/>
            <person name="Schluter A."/>
            <person name="Konstantinidis K.T."/>
            <person name="Angelidaki I."/>
        </authorList>
    </citation>
    <scope>NUCLEOTIDE SEQUENCE [LARGE SCALE GENOMIC DNA]</scope>
    <source>
        <strain evidence="2">AS23ysBPME_344</strain>
    </source>
</reference>
<dbReference type="EMBL" id="JAAYSN010000305">
    <property type="protein sequence ID" value="NLP40257.1"/>
    <property type="molecule type" value="Genomic_DNA"/>
</dbReference>
<dbReference type="InterPro" id="IPR036388">
    <property type="entry name" value="WH-like_DNA-bd_sf"/>
</dbReference>
<gene>
    <name evidence="2" type="ORF">GX356_11210</name>
</gene>
<comment type="caution">
    <text evidence="2">The sequence shown here is derived from an EMBL/GenBank/DDBJ whole genome shotgun (WGS) entry which is preliminary data.</text>
</comment>
<dbReference type="Gene3D" id="1.10.10.10">
    <property type="entry name" value="Winged helix-like DNA-binding domain superfamily/Winged helix DNA-binding domain"/>
    <property type="match status" value="1"/>
</dbReference>
<dbReference type="InterPro" id="IPR011991">
    <property type="entry name" value="ArsR-like_HTH"/>
</dbReference>
<name>A0A7X8MXH0_9CORY</name>
<dbReference type="Proteomes" id="UP000568696">
    <property type="component" value="Unassembled WGS sequence"/>
</dbReference>
<dbReference type="CDD" id="cd00090">
    <property type="entry name" value="HTH_ARSR"/>
    <property type="match status" value="1"/>
</dbReference>
<feature type="domain" description="HTH arsR-type" evidence="1">
    <location>
        <begin position="75"/>
        <end position="154"/>
    </location>
</feature>
<organism evidence="2 3">
    <name type="scientific">Corynebacterium pollutisoli</name>
    <dbReference type="NCBI Taxonomy" id="1610489"/>
    <lineage>
        <taxon>Bacteria</taxon>
        <taxon>Bacillati</taxon>
        <taxon>Actinomycetota</taxon>
        <taxon>Actinomycetes</taxon>
        <taxon>Mycobacteriales</taxon>
        <taxon>Corynebacteriaceae</taxon>
        <taxon>Corynebacterium</taxon>
    </lineage>
</organism>